<dbReference type="EMBL" id="UOGC01000106">
    <property type="protein sequence ID" value="VAX20583.1"/>
    <property type="molecule type" value="Genomic_DNA"/>
</dbReference>
<dbReference type="AlphaFoldDB" id="A0A3B1C7E5"/>
<name>A0A3B1C7E5_9ZZZZ</name>
<dbReference type="CDD" id="cd00082">
    <property type="entry name" value="HisKA"/>
    <property type="match status" value="1"/>
</dbReference>
<evidence type="ECO:0000256" key="5">
    <source>
        <dbReference type="ARBA" id="ARBA00022777"/>
    </source>
</evidence>
<dbReference type="PANTHER" id="PTHR45453">
    <property type="entry name" value="PHOSPHATE REGULON SENSOR PROTEIN PHOR"/>
    <property type="match status" value="1"/>
</dbReference>
<feature type="domain" description="HAMP" evidence="10">
    <location>
        <begin position="59"/>
        <end position="111"/>
    </location>
</feature>
<organism evidence="11">
    <name type="scientific">hydrothermal vent metagenome</name>
    <dbReference type="NCBI Taxonomy" id="652676"/>
    <lineage>
        <taxon>unclassified sequences</taxon>
        <taxon>metagenomes</taxon>
        <taxon>ecological metagenomes</taxon>
    </lineage>
</organism>
<dbReference type="SUPFAM" id="SSF55785">
    <property type="entry name" value="PYP-like sensor domain (PAS domain)"/>
    <property type="match status" value="1"/>
</dbReference>
<dbReference type="Pfam" id="PF02518">
    <property type="entry name" value="HATPase_c"/>
    <property type="match status" value="1"/>
</dbReference>
<dbReference type="SMART" id="SM00388">
    <property type="entry name" value="HisKA"/>
    <property type="match status" value="1"/>
</dbReference>
<dbReference type="PROSITE" id="PS50109">
    <property type="entry name" value="HIS_KIN"/>
    <property type="match status" value="1"/>
</dbReference>
<evidence type="ECO:0000256" key="8">
    <source>
        <dbReference type="SAM" id="Phobius"/>
    </source>
</evidence>
<dbReference type="InterPro" id="IPR035965">
    <property type="entry name" value="PAS-like_dom_sf"/>
</dbReference>
<keyword evidence="4 11" id="KW-0808">Transferase</keyword>
<dbReference type="SUPFAM" id="SSF47384">
    <property type="entry name" value="Homodimeric domain of signal transducing histidine kinase"/>
    <property type="match status" value="1"/>
</dbReference>
<feature type="domain" description="Histidine kinase" evidence="9">
    <location>
        <begin position="240"/>
        <end position="459"/>
    </location>
</feature>
<keyword evidence="8" id="KW-1133">Transmembrane helix</keyword>
<dbReference type="PROSITE" id="PS51257">
    <property type="entry name" value="PROKAR_LIPOPROTEIN"/>
    <property type="match status" value="1"/>
</dbReference>
<dbReference type="PRINTS" id="PR00344">
    <property type="entry name" value="BCTRLSENSOR"/>
</dbReference>
<protein>
    <recommendedName>
        <fullName evidence="2">histidine kinase</fullName>
        <ecNumber evidence="2">2.7.13.3</ecNumber>
    </recommendedName>
</protein>
<evidence type="ECO:0000259" key="10">
    <source>
        <dbReference type="PROSITE" id="PS50885"/>
    </source>
</evidence>
<dbReference type="EC" id="2.7.13.3" evidence="2"/>
<feature type="transmembrane region" description="Helical" evidence="8">
    <location>
        <begin position="39"/>
        <end position="57"/>
    </location>
</feature>
<keyword evidence="8" id="KW-0812">Transmembrane</keyword>
<comment type="catalytic activity">
    <reaction evidence="1">
        <text>ATP + protein L-histidine = ADP + protein N-phospho-L-histidine.</text>
        <dbReference type="EC" id="2.7.13.3"/>
    </reaction>
</comment>
<dbReference type="InterPro" id="IPR003661">
    <property type="entry name" value="HisK_dim/P_dom"/>
</dbReference>
<dbReference type="PANTHER" id="PTHR45453:SF1">
    <property type="entry name" value="PHOSPHATE REGULON SENSOR PROTEIN PHOR"/>
    <property type="match status" value="1"/>
</dbReference>
<gene>
    <name evidence="11" type="ORF">MNBD_NITROSPINAE01-1875</name>
</gene>
<evidence type="ECO:0000256" key="1">
    <source>
        <dbReference type="ARBA" id="ARBA00000085"/>
    </source>
</evidence>
<dbReference type="GO" id="GO:0004721">
    <property type="term" value="F:phosphoprotein phosphatase activity"/>
    <property type="evidence" value="ECO:0007669"/>
    <property type="project" value="TreeGrafter"/>
</dbReference>
<keyword evidence="6" id="KW-0902">Two-component regulatory system</keyword>
<keyword evidence="3" id="KW-0597">Phosphoprotein</keyword>
<dbReference type="InterPro" id="IPR050351">
    <property type="entry name" value="BphY/WalK/GraS-like"/>
</dbReference>
<proteinExistence type="predicted"/>
<dbReference type="GO" id="GO:0016036">
    <property type="term" value="P:cellular response to phosphate starvation"/>
    <property type="evidence" value="ECO:0007669"/>
    <property type="project" value="TreeGrafter"/>
</dbReference>
<dbReference type="Gene3D" id="6.10.340.10">
    <property type="match status" value="1"/>
</dbReference>
<dbReference type="Gene3D" id="1.10.287.130">
    <property type="match status" value="1"/>
</dbReference>
<dbReference type="Gene3D" id="3.30.565.10">
    <property type="entry name" value="Histidine kinase-like ATPase, C-terminal domain"/>
    <property type="match status" value="1"/>
</dbReference>
<dbReference type="InterPro" id="IPR036097">
    <property type="entry name" value="HisK_dim/P_sf"/>
</dbReference>
<dbReference type="SMART" id="SM00387">
    <property type="entry name" value="HATPase_c"/>
    <property type="match status" value="1"/>
</dbReference>
<evidence type="ECO:0000256" key="6">
    <source>
        <dbReference type="ARBA" id="ARBA00023012"/>
    </source>
</evidence>
<dbReference type="FunFam" id="3.30.565.10:FF:000006">
    <property type="entry name" value="Sensor histidine kinase WalK"/>
    <property type="match status" value="1"/>
</dbReference>
<dbReference type="InterPro" id="IPR036890">
    <property type="entry name" value="HATPase_C_sf"/>
</dbReference>
<keyword evidence="5" id="KW-0418">Kinase</keyword>
<evidence type="ECO:0000256" key="7">
    <source>
        <dbReference type="ARBA" id="ARBA00023136"/>
    </source>
</evidence>
<sequence>MKHTTYFWKVFPLNLALLTLSTIACLFVAGGLVMEPDKIVFITFMILLTSAMLGIIASNTVKKSLKDIAHGAARYAIGLFDKPVAGGDIKEIADIAEKLNKMGSELKGRINAGANEAQSGDAVFACLMEGILAVDTNYVILKINPVAKLLLDIPSAKVEGLSIKYVHKRSEFLKFVDEGLKARTQISKEVTIDTPRERIIQIVQSPLYKSDGEYWGQVMSLNDVTRLRRLENLRRDFAANVSHELRTPITSIQASVETLLSGAMNDRQPAERFLRGVSRNTKRLSAIIEDLLSLSRLENKEVVSQGLLVDAPIKEILQKILNDMAYKADEKDIKLELDCPDDLTASISIVLLERALANLIDNAINYSDNGKVVWVSSFIQDNTLSVHVRDQGYGIEKKHLERIFERFYRVDSARSRKLGGTGLGLSIVKHSILAHGGKVTVESVPDEGSLFSMHIPMKIYENFERATA</sequence>
<evidence type="ECO:0000256" key="3">
    <source>
        <dbReference type="ARBA" id="ARBA00022553"/>
    </source>
</evidence>
<evidence type="ECO:0000259" key="9">
    <source>
        <dbReference type="PROSITE" id="PS50109"/>
    </source>
</evidence>
<feature type="transmembrane region" description="Helical" evidence="8">
    <location>
        <begin position="12"/>
        <end position="33"/>
    </location>
</feature>
<dbReference type="InterPro" id="IPR003660">
    <property type="entry name" value="HAMP_dom"/>
</dbReference>
<dbReference type="FunFam" id="1.10.287.130:FF:000001">
    <property type="entry name" value="Two-component sensor histidine kinase"/>
    <property type="match status" value="1"/>
</dbReference>
<dbReference type="GO" id="GO:0005886">
    <property type="term" value="C:plasma membrane"/>
    <property type="evidence" value="ECO:0007669"/>
    <property type="project" value="TreeGrafter"/>
</dbReference>
<dbReference type="InterPro" id="IPR004358">
    <property type="entry name" value="Sig_transdc_His_kin-like_C"/>
</dbReference>
<reference evidence="11" key="1">
    <citation type="submission" date="2018-06" db="EMBL/GenBank/DDBJ databases">
        <authorList>
            <person name="Zhirakovskaya E."/>
        </authorList>
    </citation>
    <scope>NUCLEOTIDE SEQUENCE</scope>
</reference>
<dbReference type="CDD" id="cd00075">
    <property type="entry name" value="HATPase"/>
    <property type="match status" value="1"/>
</dbReference>
<evidence type="ECO:0000256" key="4">
    <source>
        <dbReference type="ARBA" id="ARBA00022679"/>
    </source>
</evidence>
<keyword evidence="7 8" id="KW-0472">Membrane</keyword>
<dbReference type="Gene3D" id="3.30.450.20">
    <property type="entry name" value="PAS domain"/>
    <property type="match status" value="1"/>
</dbReference>
<dbReference type="InterPro" id="IPR003594">
    <property type="entry name" value="HATPase_dom"/>
</dbReference>
<dbReference type="InterPro" id="IPR005467">
    <property type="entry name" value="His_kinase_dom"/>
</dbReference>
<evidence type="ECO:0000256" key="2">
    <source>
        <dbReference type="ARBA" id="ARBA00012438"/>
    </source>
</evidence>
<dbReference type="PROSITE" id="PS50885">
    <property type="entry name" value="HAMP"/>
    <property type="match status" value="1"/>
</dbReference>
<dbReference type="GO" id="GO:0000155">
    <property type="term" value="F:phosphorelay sensor kinase activity"/>
    <property type="evidence" value="ECO:0007669"/>
    <property type="project" value="InterPro"/>
</dbReference>
<evidence type="ECO:0000313" key="11">
    <source>
        <dbReference type="EMBL" id="VAX20583.1"/>
    </source>
</evidence>
<dbReference type="SUPFAM" id="SSF55874">
    <property type="entry name" value="ATPase domain of HSP90 chaperone/DNA topoisomerase II/histidine kinase"/>
    <property type="match status" value="1"/>
</dbReference>
<accession>A0A3B1C7E5</accession>
<dbReference type="Pfam" id="PF00512">
    <property type="entry name" value="HisKA"/>
    <property type="match status" value="1"/>
</dbReference>